<proteinExistence type="predicted"/>
<name>A0A8W8K551_MAGGI</name>
<organism evidence="2 3">
    <name type="scientific">Magallana gigas</name>
    <name type="common">Pacific oyster</name>
    <name type="synonym">Crassostrea gigas</name>
    <dbReference type="NCBI Taxonomy" id="29159"/>
    <lineage>
        <taxon>Eukaryota</taxon>
        <taxon>Metazoa</taxon>
        <taxon>Spiralia</taxon>
        <taxon>Lophotrochozoa</taxon>
        <taxon>Mollusca</taxon>
        <taxon>Bivalvia</taxon>
        <taxon>Autobranchia</taxon>
        <taxon>Pteriomorphia</taxon>
        <taxon>Ostreida</taxon>
        <taxon>Ostreoidea</taxon>
        <taxon>Ostreidae</taxon>
        <taxon>Magallana</taxon>
    </lineage>
</organism>
<keyword evidence="3" id="KW-1185">Reference proteome</keyword>
<feature type="signal peptide" evidence="1">
    <location>
        <begin position="1"/>
        <end position="18"/>
    </location>
</feature>
<protein>
    <recommendedName>
        <fullName evidence="4">CUB domain-containing protein</fullName>
    </recommendedName>
</protein>
<evidence type="ECO:0000313" key="2">
    <source>
        <dbReference type="EnsemblMetazoa" id="G22000.1:cds"/>
    </source>
</evidence>
<dbReference type="EnsemblMetazoa" id="G22000.1">
    <property type="protein sequence ID" value="G22000.1:cds"/>
    <property type="gene ID" value="G22000"/>
</dbReference>
<reference evidence="2" key="1">
    <citation type="submission" date="2022-08" db="UniProtKB">
        <authorList>
            <consortium name="EnsemblMetazoa"/>
        </authorList>
    </citation>
    <scope>IDENTIFICATION</scope>
    <source>
        <strain evidence="2">05x7-T-G4-1.051#20</strain>
    </source>
</reference>
<evidence type="ECO:0008006" key="4">
    <source>
        <dbReference type="Google" id="ProtNLM"/>
    </source>
</evidence>
<evidence type="ECO:0000313" key="3">
    <source>
        <dbReference type="Proteomes" id="UP000005408"/>
    </source>
</evidence>
<dbReference type="AlphaFoldDB" id="A0A8W8K551"/>
<dbReference type="Proteomes" id="UP000005408">
    <property type="component" value="Unassembled WGS sequence"/>
</dbReference>
<sequence length="142" mass="16124">MKCFVLGAILCFLPLTFSMFFGDHACVVSLKGFLTPGEYDEVSVPRDCINGTLRWNYPTEYAIVHFSPNTGKNFLVCIGKSVYKFELFDITGGIRQPITYGTCLEPKNSKVSIEIHASKSLLYQWNIRYYIDIKETGATERN</sequence>
<evidence type="ECO:0000256" key="1">
    <source>
        <dbReference type="SAM" id="SignalP"/>
    </source>
</evidence>
<keyword evidence="1" id="KW-0732">Signal</keyword>
<feature type="chain" id="PRO_5036498316" description="CUB domain-containing protein" evidence="1">
    <location>
        <begin position="19"/>
        <end position="142"/>
    </location>
</feature>
<accession>A0A8W8K551</accession>